<evidence type="ECO:0000259" key="1">
    <source>
        <dbReference type="PROSITE" id="PS51186"/>
    </source>
</evidence>
<gene>
    <name evidence="2" type="ORF">IWQ60_012395</name>
</gene>
<sequence>MHASILARSAAPLRRLSLIPLGRSLNLMRPAQAASISYASALYRSAHIDPAARSNPSVNGIPGLPRPNVSIRQAKSPEEIQEAIDIRRRIFVDEVQVSNYTQDCPIDKGAFHVISQITEQRLDPATGESTPVTTTIGAVRGFENPEGEGVQLGRLVVDTTYRGLGLGRKLMIECERVAAELYPQHKLIVIDAVLDKIEFYGHLGYVRDPVKGYLTKEGHPLLRMTKLNDGKLSRGV</sequence>
<protein>
    <recommendedName>
        <fullName evidence="1">N-acetyltransferase domain-containing protein</fullName>
    </recommendedName>
</protein>
<dbReference type="GO" id="GO:0016747">
    <property type="term" value="F:acyltransferase activity, transferring groups other than amino-acyl groups"/>
    <property type="evidence" value="ECO:0007669"/>
    <property type="project" value="InterPro"/>
</dbReference>
<dbReference type="PROSITE" id="PS51186">
    <property type="entry name" value="GNAT"/>
    <property type="match status" value="1"/>
</dbReference>
<evidence type="ECO:0000313" key="2">
    <source>
        <dbReference type="EMBL" id="KAJ1904782.1"/>
    </source>
</evidence>
<dbReference type="Pfam" id="PF00583">
    <property type="entry name" value="Acetyltransf_1"/>
    <property type="match status" value="1"/>
</dbReference>
<dbReference type="InterPro" id="IPR016181">
    <property type="entry name" value="Acyl_CoA_acyltransferase"/>
</dbReference>
<dbReference type="InterPro" id="IPR000182">
    <property type="entry name" value="GNAT_dom"/>
</dbReference>
<accession>A0A9W7ZLS9</accession>
<dbReference type="CDD" id="cd04301">
    <property type="entry name" value="NAT_SF"/>
    <property type="match status" value="1"/>
</dbReference>
<dbReference type="Proteomes" id="UP001150569">
    <property type="component" value="Unassembled WGS sequence"/>
</dbReference>
<dbReference type="OrthoDB" id="329272at2759"/>
<dbReference type="SUPFAM" id="SSF55729">
    <property type="entry name" value="Acyl-CoA N-acyltransferases (Nat)"/>
    <property type="match status" value="1"/>
</dbReference>
<name>A0A9W7ZLS9_9FUNG</name>
<evidence type="ECO:0000313" key="3">
    <source>
        <dbReference type="Proteomes" id="UP001150569"/>
    </source>
</evidence>
<dbReference type="AlphaFoldDB" id="A0A9W7ZLS9"/>
<reference evidence="2" key="1">
    <citation type="submission" date="2022-07" db="EMBL/GenBank/DDBJ databases">
        <title>Phylogenomic reconstructions and comparative analyses of Kickxellomycotina fungi.</title>
        <authorList>
            <person name="Reynolds N.K."/>
            <person name="Stajich J.E."/>
            <person name="Barry K."/>
            <person name="Grigoriev I.V."/>
            <person name="Crous P."/>
            <person name="Smith M.E."/>
        </authorList>
    </citation>
    <scope>NUCLEOTIDE SEQUENCE</scope>
    <source>
        <strain evidence="2">RSA 861</strain>
    </source>
</reference>
<feature type="domain" description="N-acetyltransferase" evidence="1">
    <location>
        <begin position="69"/>
        <end position="229"/>
    </location>
</feature>
<dbReference type="EMBL" id="JANBPT010001863">
    <property type="protein sequence ID" value="KAJ1904782.1"/>
    <property type="molecule type" value="Genomic_DNA"/>
</dbReference>
<organism evidence="2 3">
    <name type="scientific">Tieghemiomyces parasiticus</name>
    <dbReference type="NCBI Taxonomy" id="78921"/>
    <lineage>
        <taxon>Eukaryota</taxon>
        <taxon>Fungi</taxon>
        <taxon>Fungi incertae sedis</taxon>
        <taxon>Zoopagomycota</taxon>
        <taxon>Kickxellomycotina</taxon>
        <taxon>Dimargaritomycetes</taxon>
        <taxon>Dimargaritales</taxon>
        <taxon>Dimargaritaceae</taxon>
        <taxon>Tieghemiomyces</taxon>
    </lineage>
</organism>
<comment type="caution">
    <text evidence="2">The sequence shown here is derived from an EMBL/GenBank/DDBJ whole genome shotgun (WGS) entry which is preliminary data.</text>
</comment>
<dbReference type="Gene3D" id="3.40.630.30">
    <property type="match status" value="1"/>
</dbReference>
<keyword evidence="3" id="KW-1185">Reference proteome</keyword>
<proteinExistence type="predicted"/>